<dbReference type="GO" id="GO:0005743">
    <property type="term" value="C:mitochondrial inner membrane"/>
    <property type="evidence" value="ECO:0007669"/>
    <property type="project" value="UniProtKB-SubCell"/>
</dbReference>
<keyword evidence="9 10" id="KW-0456">Lyase</keyword>
<feature type="compositionally biased region" description="Low complexity" evidence="11">
    <location>
        <begin position="76"/>
        <end position="87"/>
    </location>
</feature>
<evidence type="ECO:0000256" key="9">
    <source>
        <dbReference type="ARBA" id="ARBA00023239"/>
    </source>
</evidence>
<evidence type="ECO:0000256" key="6">
    <source>
        <dbReference type="ARBA" id="ARBA00023004"/>
    </source>
</evidence>
<comment type="caution">
    <text evidence="12">The sequence shown here is derived from an EMBL/GenBank/DDBJ whole genome shotgun (WGS) entry which is preliminary data.</text>
</comment>
<keyword evidence="13" id="KW-1185">Reference proteome</keyword>
<evidence type="ECO:0000256" key="3">
    <source>
        <dbReference type="ARBA" id="ARBA00022617"/>
    </source>
</evidence>
<dbReference type="EC" id="4.4.1.17" evidence="10"/>
<sequence>MGSGQSKPTLSTAATISAAPASPIQADATTNTSDVAVKAPESSGGCPVKLADGSYPSMSGFTSFFRHPPIDKKPEATTSATAAATKDTTSESPKQSSRPVQGPSRSKALSLFSRSGPGPGGDTTTKPQQYDVYSRPLKMDPTNNMPLANPDNLARNALPSKEQTVSLPTERVSSTIPKGGTDGETWTYPSPQMFWNSLARKGKLGDTKEEDMETVVAIHNNMNEGTWTKVLEWEEVIGEGAPKLSRFMGRPHDLSPKAFIKHHLLSHPLPFDRHDWTVVRPSGQEVRYVIDYYHDTALEKDDTSVEDLQIGRGGKVNSLLVDVRPAVDGPSELWARMVSMPLAIRGCASIVDCILGGGEGKEKKSEFEPLPMMPSDTLKQSMEESKRIWESIQKSAKEIVEEGKVCDSNEMEATITEADAKKMAESYATILKNCQDVKTQLKNCGSDAECNKAFMGMTICAGKVLCPLQHKSFAETLEGVGGGKELDEMATAKINIAFQNLGECVAGCDQKAGAAKKQYPHLFEKIVGK</sequence>
<evidence type="ECO:0000256" key="10">
    <source>
        <dbReference type="RuleBase" id="RU363130"/>
    </source>
</evidence>
<organism evidence="12 13">
    <name type="scientific">Cyclotella atomus</name>
    <dbReference type="NCBI Taxonomy" id="382360"/>
    <lineage>
        <taxon>Eukaryota</taxon>
        <taxon>Sar</taxon>
        <taxon>Stramenopiles</taxon>
        <taxon>Ochrophyta</taxon>
        <taxon>Bacillariophyta</taxon>
        <taxon>Coscinodiscophyceae</taxon>
        <taxon>Thalassiosirophycidae</taxon>
        <taxon>Stephanodiscales</taxon>
        <taxon>Stephanodiscaceae</taxon>
        <taxon>Cyclotella</taxon>
    </lineage>
</organism>
<feature type="compositionally biased region" description="Polar residues" evidence="11">
    <location>
        <begin position="162"/>
        <end position="176"/>
    </location>
</feature>
<keyword evidence="6 10" id="KW-0408">Iron</keyword>
<evidence type="ECO:0000313" key="13">
    <source>
        <dbReference type="Proteomes" id="UP001530400"/>
    </source>
</evidence>
<dbReference type="GO" id="GO:0046872">
    <property type="term" value="F:metal ion binding"/>
    <property type="evidence" value="ECO:0007669"/>
    <property type="project" value="UniProtKB-KW"/>
</dbReference>
<comment type="similarity">
    <text evidence="2 10">Belongs to the cytochrome c-type heme lyase family.</text>
</comment>
<dbReference type="PROSITE" id="PS00822">
    <property type="entry name" value="CYTO_HEME_LYASE_2"/>
    <property type="match status" value="1"/>
</dbReference>
<evidence type="ECO:0000313" key="12">
    <source>
        <dbReference type="EMBL" id="KAL3766919.1"/>
    </source>
</evidence>
<dbReference type="AlphaFoldDB" id="A0ABD3MUP2"/>
<evidence type="ECO:0000256" key="4">
    <source>
        <dbReference type="ARBA" id="ARBA00022723"/>
    </source>
</evidence>
<keyword evidence="3 10" id="KW-0349">Heme</keyword>
<keyword evidence="4 10" id="KW-0479">Metal-binding</keyword>
<evidence type="ECO:0000256" key="5">
    <source>
        <dbReference type="ARBA" id="ARBA00022792"/>
    </source>
</evidence>
<dbReference type="Proteomes" id="UP001530400">
    <property type="component" value="Unassembled WGS sequence"/>
</dbReference>
<keyword evidence="5 10" id="KW-0999">Mitochondrion inner membrane</keyword>
<reference evidence="12 13" key="1">
    <citation type="submission" date="2024-10" db="EMBL/GenBank/DDBJ databases">
        <title>Updated reference genomes for cyclostephanoid diatoms.</title>
        <authorList>
            <person name="Roberts W.R."/>
            <person name="Alverson A.J."/>
        </authorList>
    </citation>
    <scope>NUCLEOTIDE SEQUENCE [LARGE SCALE GENOMIC DNA]</scope>
    <source>
        <strain evidence="12 13">AJA010-31</strain>
    </source>
</reference>
<evidence type="ECO:0000256" key="11">
    <source>
        <dbReference type="SAM" id="MobiDB-lite"/>
    </source>
</evidence>
<dbReference type="EMBL" id="JALLPJ020001377">
    <property type="protein sequence ID" value="KAL3766919.1"/>
    <property type="molecule type" value="Genomic_DNA"/>
</dbReference>
<feature type="region of interest" description="Disordered" evidence="11">
    <location>
        <begin position="1"/>
        <end position="129"/>
    </location>
</feature>
<keyword evidence="7 10" id="KW-0496">Mitochondrion</keyword>
<evidence type="ECO:0000256" key="7">
    <source>
        <dbReference type="ARBA" id="ARBA00023128"/>
    </source>
</evidence>
<proteinExistence type="inferred from homology"/>
<keyword evidence="8 10" id="KW-0472">Membrane</keyword>
<dbReference type="PANTHER" id="PTHR12743">
    <property type="entry name" value="CYTOCHROME C1 HEME LYASE"/>
    <property type="match status" value="1"/>
</dbReference>
<evidence type="ECO:0000256" key="8">
    <source>
        <dbReference type="ARBA" id="ARBA00023136"/>
    </source>
</evidence>
<dbReference type="GO" id="GO:0004408">
    <property type="term" value="F:holocytochrome-c synthase activity"/>
    <property type="evidence" value="ECO:0007669"/>
    <property type="project" value="UniProtKB-EC"/>
</dbReference>
<dbReference type="InterPro" id="IPR000511">
    <property type="entry name" value="Holocyt_c/c1_synthase"/>
</dbReference>
<accession>A0ABD3MUP2</accession>
<name>A0ABD3MUP2_9STRA</name>
<gene>
    <name evidence="12" type="ORF">ACHAWO_008640</name>
</gene>
<feature type="region of interest" description="Disordered" evidence="11">
    <location>
        <begin position="162"/>
        <end position="187"/>
    </location>
</feature>
<comment type="function">
    <text evidence="10">Lyase that catalyzes the covalent linking of the heme group to the cytochrome C apoprotein to produce the mature functional cytochrome.</text>
</comment>
<comment type="subcellular location">
    <subcellularLocation>
        <location evidence="1 10">Mitochondrion inner membrane</location>
    </subcellularLocation>
</comment>
<protein>
    <recommendedName>
        <fullName evidence="10">Holocytochrome c-type synthase</fullName>
        <ecNumber evidence="10">4.4.1.17</ecNumber>
    </recommendedName>
</protein>
<feature type="compositionally biased region" description="Low complexity" evidence="11">
    <location>
        <begin position="8"/>
        <end position="29"/>
    </location>
</feature>
<dbReference type="PANTHER" id="PTHR12743:SF8">
    <property type="entry name" value="PROTEIN HRI1"/>
    <property type="match status" value="1"/>
</dbReference>
<evidence type="ECO:0000256" key="2">
    <source>
        <dbReference type="ARBA" id="ARBA00007255"/>
    </source>
</evidence>
<evidence type="ECO:0000256" key="1">
    <source>
        <dbReference type="ARBA" id="ARBA00004273"/>
    </source>
</evidence>
<feature type="compositionally biased region" description="Polar residues" evidence="11">
    <location>
        <begin position="90"/>
        <end position="99"/>
    </location>
</feature>
<comment type="catalytic activity">
    <reaction evidence="10">
        <text>holo-[cytochrome c] = apo-[cytochrome c] + heme b</text>
        <dbReference type="Rhea" id="RHEA:22648"/>
        <dbReference type="Rhea" id="RHEA-COMP:10725"/>
        <dbReference type="Rhea" id="RHEA-COMP:10726"/>
        <dbReference type="ChEBI" id="CHEBI:29950"/>
        <dbReference type="ChEBI" id="CHEBI:60344"/>
        <dbReference type="ChEBI" id="CHEBI:83739"/>
        <dbReference type="EC" id="4.4.1.17"/>
    </reaction>
</comment>
<dbReference type="Pfam" id="PF01265">
    <property type="entry name" value="Cyto_heme_lyase"/>
    <property type="match status" value="1"/>
</dbReference>